<sequence length="914" mass="101351">MGSESKEHKRNRSRERSRSPGARREDREHRKDNKHRDDKEHARRSRRVESDAEEEERKHKRRKERGEDELDERERRKKEKTREKEAGRGDDRLDRKKDKQKKRGKDEQGSNVKVVDDDVDDDMWVEKDIDVENSISYIPTSESLHLTSNASANPGNVPLPPSIAAETATVADLRREDWMLDPTRLSIPGLEVDPSSGKVAKRPDVSIPHSAKVGGFGGGEFEAGERAAAADDLTDGYGDGSTGGRTLGGGVDFFGSLGTEHKRKDPNENRPDPNKLVISKYELNTQLMEGKSVEEYAQTEKKKVIPGSAGSQWRMMKLRKVQEQACEESRPLDDVALERYGNLEDYQEALDERRALDEKESRRSARRGANPDGSNSRSDSNASGYGTPNNASRRFVFTTDEGASSRPSSRSGFRRPGEDGRFDNIATNSQRTGSPGVAAGASMSTPAAPRTKGTGKFDTPQSSTPIPSVLTPHHLLKRNPMSSTSAPAGQPDNGITVSNSTVSVPPLTAAELNVLQAKVLKARLMDDPEADDLEAQYEQEAKRSREHSGGGDAGTGFWKGNPSGVEGQFGREPDGQNNNRTELQVLPTLDIHGRLYDIGTSSGADEQKLLPGNRKPNLNKKVETRDKTGELIRINADDDDLSLGELVRQERFGAGANDQKSMDAALANAIATDAKYEADLDYMDDNVEKLARRKMKSDAMKRAFAINDYAKTKKALDTCPFCYQDDAPPKAHVIAMGHRTYLACTQTEELVDGHCLIVPLQHHLSMLEMDDDEWDEVRNFMKCLMQMFAKENKGVIFFETVISLKHQKHSFIEAIPLPANQFADAPAYFRESILASESEWSQHKKLIDFSERPGGFRRAMVPNLPYFMVQWDHKGEQGYGHVIEGTDDAPGGGMDDEDSGMVHEGDTGGGEFPK</sequence>
<comment type="caution">
    <text evidence="1">The sequence shown here is derived from an EMBL/GenBank/DDBJ whole genome shotgun (WGS) entry which is preliminary data.</text>
</comment>
<gene>
    <name evidence="1" type="ORF">QFC22_002760</name>
</gene>
<evidence type="ECO:0000313" key="2">
    <source>
        <dbReference type="Proteomes" id="UP001243375"/>
    </source>
</evidence>
<name>A0ACC2XBU6_9TREE</name>
<reference evidence="1" key="1">
    <citation type="submission" date="2023-04" db="EMBL/GenBank/DDBJ databases">
        <title>Draft Genome sequencing of Naganishia species isolated from polar environments using Oxford Nanopore Technology.</title>
        <authorList>
            <person name="Leo P."/>
            <person name="Venkateswaran K."/>
        </authorList>
    </citation>
    <scope>NUCLEOTIDE SEQUENCE</scope>
    <source>
        <strain evidence="1">MNA-CCFEE 5425</strain>
    </source>
</reference>
<keyword evidence="2" id="KW-1185">Reference proteome</keyword>
<organism evidence="1 2">
    <name type="scientific">Naganishia vaughanmartiniae</name>
    <dbReference type="NCBI Taxonomy" id="1424756"/>
    <lineage>
        <taxon>Eukaryota</taxon>
        <taxon>Fungi</taxon>
        <taxon>Dikarya</taxon>
        <taxon>Basidiomycota</taxon>
        <taxon>Agaricomycotina</taxon>
        <taxon>Tremellomycetes</taxon>
        <taxon>Filobasidiales</taxon>
        <taxon>Filobasidiaceae</taxon>
        <taxon>Naganishia</taxon>
    </lineage>
</organism>
<evidence type="ECO:0000313" key="1">
    <source>
        <dbReference type="EMBL" id="KAJ9120826.1"/>
    </source>
</evidence>
<protein>
    <submittedName>
        <fullName evidence="1">Uncharacterized protein</fullName>
    </submittedName>
</protein>
<proteinExistence type="predicted"/>
<dbReference type="EMBL" id="JASBWU010000006">
    <property type="protein sequence ID" value="KAJ9120826.1"/>
    <property type="molecule type" value="Genomic_DNA"/>
</dbReference>
<accession>A0ACC2XBU6</accession>
<dbReference type="Proteomes" id="UP001243375">
    <property type="component" value="Unassembled WGS sequence"/>
</dbReference>